<dbReference type="EMBL" id="JADBJN010000004">
    <property type="protein sequence ID" value="KAG5668045.1"/>
    <property type="molecule type" value="Genomic_DNA"/>
</dbReference>
<evidence type="ECO:0000256" key="4">
    <source>
        <dbReference type="ARBA" id="ARBA00022692"/>
    </source>
</evidence>
<protein>
    <submittedName>
        <fullName evidence="13">Uncharacterized protein</fullName>
    </submittedName>
</protein>
<evidence type="ECO:0000256" key="9">
    <source>
        <dbReference type="ARBA" id="ARBA00023136"/>
    </source>
</evidence>
<evidence type="ECO:0000313" key="13">
    <source>
        <dbReference type="EMBL" id="KAG5668045.1"/>
    </source>
</evidence>
<feature type="repeat" description="Solcar" evidence="10">
    <location>
        <begin position="1"/>
        <end position="91"/>
    </location>
</feature>
<feature type="repeat" description="Solcar" evidence="10">
    <location>
        <begin position="102"/>
        <end position="196"/>
    </location>
</feature>
<comment type="caution">
    <text evidence="13">The sequence shown here is derived from an EMBL/GenBank/DDBJ whole genome shotgun (WGS) entry which is preliminary data.</text>
</comment>
<dbReference type="InterPro" id="IPR051508">
    <property type="entry name" value="Mito_Carrier_Antiporter"/>
</dbReference>
<dbReference type="InterPro" id="IPR018108">
    <property type="entry name" value="MCP_transmembrane"/>
</dbReference>
<keyword evidence="6" id="KW-0999">Mitochondrion inner membrane</keyword>
<evidence type="ECO:0000256" key="1">
    <source>
        <dbReference type="ARBA" id="ARBA00004448"/>
    </source>
</evidence>
<evidence type="ECO:0000256" key="3">
    <source>
        <dbReference type="ARBA" id="ARBA00022448"/>
    </source>
</evidence>
<evidence type="ECO:0000256" key="10">
    <source>
        <dbReference type="PROSITE-ProRule" id="PRU00282"/>
    </source>
</evidence>
<reference evidence="13" key="1">
    <citation type="submission" date="2021-03" db="EMBL/GenBank/DDBJ databases">
        <title>Chromosome level genome of the anhydrobiotic midge Polypedilum vanderplanki.</title>
        <authorList>
            <person name="Yoshida Y."/>
            <person name="Kikawada T."/>
            <person name="Gusev O."/>
        </authorList>
    </citation>
    <scope>NUCLEOTIDE SEQUENCE</scope>
    <source>
        <strain evidence="13">NIAS01</strain>
        <tissue evidence="13">Whole body or cell culture</tissue>
    </source>
</reference>
<keyword evidence="9 10" id="KW-0472">Membrane</keyword>
<dbReference type="PANTHER" id="PTHR45928">
    <property type="entry name" value="RE38146P"/>
    <property type="match status" value="1"/>
</dbReference>
<evidence type="ECO:0000256" key="8">
    <source>
        <dbReference type="ARBA" id="ARBA00023128"/>
    </source>
</evidence>
<comment type="subcellular location">
    <subcellularLocation>
        <location evidence="1">Mitochondrion inner membrane</location>
        <topology evidence="1">Multi-pass membrane protein</topology>
    </subcellularLocation>
</comment>
<keyword evidence="7 12" id="KW-1133">Transmembrane helix</keyword>
<feature type="transmembrane region" description="Helical" evidence="12">
    <location>
        <begin position="202"/>
        <end position="226"/>
    </location>
</feature>
<evidence type="ECO:0000256" key="11">
    <source>
        <dbReference type="RuleBase" id="RU000488"/>
    </source>
</evidence>
<evidence type="ECO:0000256" key="7">
    <source>
        <dbReference type="ARBA" id="ARBA00022989"/>
    </source>
</evidence>
<dbReference type="AlphaFoldDB" id="A0A9J6BE72"/>
<evidence type="ECO:0000256" key="12">
    <source>
        <dbReference type="SAM" id="Phobius"/>
    </source>
</evidence>
<sequence length="304" mass="33988">MEFALGGLSGVCAGFFSNPFDVMKTRQQLQGELMKAKDVKHKPYKNIFISVQSIVRAEGWKGLQKGLSAQTAFQFTMNSVRLGMYQTLDDLGYLKPDDNGKLSTWRSVAAGAFCGFIGVTASTPFYMIKTQLQSQTANAKYAVGYQHKHKGLFDAVKNIYNSNGVKGLWKGYTAIIPRNCVGSSVQLSTFSTCKEFVGQYEIFANSIFFAALVSSLATGLVTCVFMTPFDTAATRMFNQPVGTDGRGLLYKNVFDCFIKITKTEGFFGGFYKGFLPNYFRMAPQHLLNLTFWEKFKEINRKFNK</sequence>
<evidence type="ECO:0000256" key="5">
    <source>
        <dbReference type="ARBA" id="ARBA00022737"/>
    </source>
</evidence>
<dbReference type="SUPFAM" id="SSF103506">
    <property type="entry name" value="Mitochondrial carrier"/>
    <property type="match status" value="1"/>
</dbReference>
<dbReference type="InterPro" id="IPR023395">
    <property type="entry name" value="MCP_dom_sf"/>
</dbReference>
<dbReference type="OrthoDB" id="6703404at2759"/>
<dbReference type="Proteomes" id="UP001107558">
    <property type="component" value="Chromosome 4"/>
</dbReference>
<evidence type="ECO:0000313" key="14">
    <source>
        <dbReference type="Proteomes" id="UP001107558"/>
    </source>
</evidence>
<keyword evidence="5" id="KW-0677">Repeat</keyword>
<accession>A0A9J6BE72</accession>
<evidence type="ECO:0000256" key="2">
    <source>
        <dbReference type="ARBA" id="ARBA00006375"/>
    </source>
</evidence>
<gene>
    <name evidence="13" type="ORF">PVAND_016002</name>
</gene>
<feature type="repeat" description="Solcar" evidence="10">
    <location>
        <begin position="206"/>
        <end position="298"/>
    </location>
</feature>
<keyword evidence="4 10" id="KW-0812">Transmembrane</keyword>
<dbReference type="GO" id="GO:0005743">
    <property type="term" value="C:mitochondrial inner membrane"/>
    <property type="evidence" value="ECO:0007669"/>
    <property type="project" value="UniProtKB-SubCell"/>
</dbReference>
<dbReference type="Pfam" id="PF00153">
    <property type="entry name" value="Mito_carr"/>
    <property type="match status" value="3"/>
</dbReference>
<keyword evidence="3 11" id="KW-0813">Transport</keyword>
<proteinExistence type="inferred from homology"/>
<dbReference type="Gene3D" id="1.50.40.10">
    <property type="entry name" value="Mitochondrial carrier domain"/>
    <property type="match status" value="1"/>
</dbReference>
<dbReference type="PROSITE" id="PS50920">
    <property type="entry name" value="SOLCAR"/>
    <property type="match status" value="3"/>
</dbReference>
<name>A0A9J6BE72_POLVA</name>
<evidence type="ECO:0000256" key="6">
    <source>
        <dbReference type="ARBA" id="ARBA00022792"/>
    </source>
</evidence>
<organism evidence="13 14">
    <name type="scientific">Polypedilum vanderplanki</name>
    <name type="common">Sleeping chironomid midge</name>
    <dbReference type="NCBI Taxonomy" id="319348"/>
    <lineage>
        <taxon>Eukaryota</taxon>
        <taxon>Metazoa</taxon>
        <taxon>Ecdysozoa</taxon>
        <taxon>Arthropoda</taxon>
        <taxon>Hexapoda</taxon>
        <taxon>Insecta</taxon>
        <taxon>Pterygota</taxon>
        <taxon>Neoptera</taxon>
        <taxon>Endopterygota</taxon>
        <taxon>Diptera</taxon>
        <taxon>Nematocera</taxon>
        <taxon>Chironomoidea</taxon>
        <taxon>Chironomidae</taxon>
        <taxon>Chironominae</taxon>
        <taxon>Polypedilum</taxon>
        <taxon>Polypedilum</taxon>
    </lineage>
</organism>
<comment type="similarity">
    <text evidence="2 11">Belongs to the mitochondrial carrier (TC 2.A.29) family.</text>
</comment>
<keyword evidence="14" id="KW-1185">Reference proteome</keyword>
<keyword evidence="8" id="KW-0496">Mitochondrion</keyword>
<dbReference type="PANTHER" id="PTHR45928:SF1">
    <property type="entry name" value="RE38146P"/>
    <property type="match status" value="1"/>
</dbReference>